<sequence length="186" mass="21460">MSVVKILVELVLISTWSTLKTLGECNINQGQLLDVLYRRTESYTVSFDIKPLSVQPSWSNILHFTIGDNRGSFGDRAPAVWFMKNSTVLYICSDFYSSLNKCSKSKPLVIGRYHRLIIKQRDVGLRYSIYSAFLDGKHVHHWANFTPRCFRGVKVYMSNPWYKAALATIKNFKYTNDKTEPVIYCP</sequence>
<dbReference type="Proteomes" id="UP000594262">
    <property type="component" value="Unplaced"/>
</dbReference>
<name>A0A7M5UK69_9CNID</name>
<organism evidence="2 3">
    <name type="scientific">Clytia hemisphaerica</name>
    <dbReference type="NCBI Taxonomy" id="252671"/>
    <lineage>
        <taxon>Eukaryota</taxon>
        <taxon>Metazoa</taxon>
        <taxon>Cnidaria</taxon>
        <taxon>Hydrozoa</taxon>
        <taxon>Hydroidolina</taxon>
        <taxon>Leptothecata</taxon>
        <taxon>Obeliida</taxon>
        <taxon>Clytiidae</taxon>
        <taxon>Clytia</taxon>
    </lineage>
</organism>
<evidence type="ECO:0000256" key="1">
    <source>
        <dbReference type="SAM" id="SignalP"/>
    </source>
</evidence>
<dbReference type="EnsemblMetazoa" id="CLYHEMT011333.1">
    <property type="protein sequence ID" value="CLYHEMP011333.1"/>
    <property type="gene ID" value="CLYHEMG011333"/>
</dbReference>
<feature type="signal peptide" evidence="1">
    <location>
        <begin position="1"/>
        <end position="23"/>
    </location>
</feature>
<keyword evidence="1" id="KW-0732">Signal</keyword>
<dbReference type="AlphaFoldDB" id="A0A7M5UK69"/>
<evidence type="ECO:0000313" key="3">
    <source>
        <dbReference type="Proteomes" id="UP000594262"/>
    </source>
</evidence>
<proteinExistence type="predicted"/>
<evidence type="ECO:0000313" key="2">
    <source>
        <dbReference type="EnsemblMetazoa" id="CLYHEMP011333.1"/>
    </source>
</evidence>
<feature type="chain" id="PRO_5029590446" description="Cnidarian restricted protein" evidence="1">
    <location>
        <begin position="24"/>
        <end position="186"/>
    </location>
</feature>
<protein>
    <recommendedName>
        <fullName evidence="4">Cnidarian restricted protein</fullName>
    </recommendedName>
</protein>
<keyword evidence="3" id="KW-1185">Reference proteome</keyword>
<evidence type="ECO:0008006" key="4">
    <source>
        <dbReference type="Google" id="ProtNLM"/>
    </source>
</evidence>
<reference evidence="2" key="1">
    <citation type="submission" date="2021-01" db="UniProtKB">
        <authorList>
            <consortium name="EnsemblMetazoa"/>
        </authorList>
    </citation>
    <scope>IDENTIFICATION</scope>
</reference>
<accession>A0A7M5UK69</accession>